<name>A0A2R8CJK8_9GAMM</name>
<keyword evidence="1" id="KW-1133">Transmembrane helix</keyword>
<keyword evidence="1" id="KW-0812">Transmembrane</keyword>
<feature type="transmembrane region" description="Helical" evidence="1">
    <location>
        <begin position="226"/>
        <end position="245"/>
    </location>
</feature>
<feature type="transmembrane region" description="Helical" evidence="1">
    <location>
        <begin position="35"/>
        <end position="59"/>
    </location>
</feature>
<dbReference type="AlphaFoldDB" id="A0A2R8CJK8"/>
<dbReference type="EMBL" id="ONZI01000001">
    <property type="protein sequence ID" value="SPJ32944.1"/>
    <property type="molecule type" value="Genomic_DNA"/>
</dbReference>
<protein>
    <recommendedName>
        <fullName evidence="4">PepSY domain-containing protein</fullName>
    </recommendedName>
</protein>
<sequence>MACVTMAMTGAFMTDHTVKNPVGRRPWGWAFIARLHFYIGLLVGPFLLLVALSGIVYALTPQIERALYHEQFYTDNTGGTPLPLADQVRAAQQALGRDEAPMAVRPAPSPGETTRVMFSDPSVGQWEHLAMFVDPVTNEIRGALPVYGTSGISAFRITIDKFHRSLLLGEPGRIYSELAASWLWIVALGGLALWFKRRRSDARAGHDGNANAGQRASRWHQKLGPWALIGFVFFSATGLTWSKYAGGNIGELRHMYGWQTPTVSTHLDGLTPAEHGPHAEHADHSDHNMAMMKSDPDPALHDRVLAAARTEGLTADKIEVIPAARPGNAWKVREIGREWPTEVDEAAIDPTTMAVIDRTRFETFPLAAKLTRWGVDLHMGVLFGVINQLVLVVFASALVVMLVLGYAMWWRRRPTRGSAAVTPVTLMQALWQAPRPAALAVVVAAILLGLALPVLGGSLVLLILIDGAVALTQRRKIAWAMS</sequence>
<evidence type="ECO:0000313" key="3">
    <source>
        <dbReference type="Proteomes" id="UP000244934"/>
    </source>
</evidence>
<gene>
    <name evidence="2" type="ORF">KSP9073_00946</name>
</gene>
<evidence type="ECO:0000256" key="1">
    <source>
        <dbReference type="SAM" id="Phobius"/>
    </source>
</evidence>
<feature type="transmembrane region" description="Helical" evidence="1">
    <location>
        <begin position="389"/>
        <end position="409"/>
    </location>
</feature>
<evidence type="ECO:0008006" key="4">
    <source>
        <dbReference type="Google" id="ProtNLM"/>
    </source>
</evidence>
<feature type="transmembrane region" description="Helical" evidence="1">
    <location>
        <begin position="437"/>
        <end position="465"/>
    </location>
</feature>
<dbReference type="PANTHER" id="PTHR34219">
    <property type="entry name" value="IRON-REGULATED INNER MEMBRANE PROTEIN-RELATED"/>
    <property type="match status" value="1"/>
</dbReference>
<reference evidence="3" key="1">
    <citation type="submission" date="2018-03" db="EMBL/GenBank/DDBJ databases">
        <authorList>
            <person name="Navarro De La Torre S."/>
        </authorList>
    </citation>
    <scope>NUCLEOTIDE SEQUENCE [LARGE SCALE GENOMIC DNA]</scope>
    <source>
        <strain evidence="3">EAod3</strain>
    </source>
</reference>
<dbReference type="PANTHER" id="PTHR34219:SF1">
    <property type="entry name" value="PEPSY DOMAIN-CONTAINING PROTEIN"/>
    <property type="match status" value="1"/>
</dbReference>
<dbReference type="InterPro" id="IPR005625">
    <property type="entry name" value="PepSY-ass_TM"/>
</dbReference>
<organism evidence="2 3">
    <name type="scientific">Kushneria phyllosphaerae</name>
    <dbReference type="NCBI Taxonomy" id="2100822"/>
    <lineage>
        <taxon>Bacteria</taxon>
        <taxon>Pseudomonadati</taxon>
        <taxon>Pseudomonadota</taxon>
        <taxon>Gammaproteobacteria</taxon>
        <taxon>Oceanospirillales</taxon>
        <taxon>Halomonadaceae</taxon>
        <taxon>Kushneria</taxon>
    </lineage>
</organism>
<feature type="transmembrane region" description="Helical" evidence="1">
    <location>
        <begin position="174"/>
        <end position="195"/>
    </location>
</feature>
<accession>A0A2R8CJK8</accession>
<dbReference type="Proteomes" id="UP000244934">
    <property type="component" value="Unassembled WGS sequence"/>
</dbReference>
<keyword evidence="1" id="KW-0472">Membrane</keyword>
<keyword evidence="3" id="KW-1185">Reference proteome</keyword>
<proteinExistence type="predicted"/>
<evidence type="ECO:0000313" key="2">
    <source>
        <dbReference type="EMBL" id="SPJ32944.1"/>
    </source>
</evidence>
<dbReference type="Pfam" id="PF03929">
    <property type="entry name" value="PepSY_TM"/>
    <property type="match status" value="1"/>
</dbReference>